<accession>A0ABY3P2X2</accession>
<gene>
    <name evidence="1" type="ORF">FZO59_09055</name>
</gene>
<organism evidence="1 2">
    <name type="scientific">Lelliottia nimipressuralis</name>
    <dbReference type="NCBI Taxonomy" id="69220"/>
    <lineage>
        <taxon>Bacteria</taxon>
        <taxon>Pseudomonadati</taxon>
        <taxon>Pseudomonadota</taxon>
        <taxon>Gammaproteobacteria</taxon>
        <taxon>Enterobacterales</taxon>
        <taxon>Enterobacteriaceae</taxon>
        <taxon>Lelliottia</taxon>
    </lineage>
</organism>
<comment type="caution">
    <text evidence="1">The sequence shown here is derived from an EMBL/GenBank/DDBJ whole genome shotgun (WGS) entry which is preliminary data.</text>
</comment>
<dbReference type="RefSeq" id="WP_129036277.1">
    <property type="nucleotide sequence ID" value="NZ_SDDX01000029.1"/>
</dbReference>
<evidence type="ECO:0000313" key="1">
    <source>
        <dbReference type="EMBL" id="TYT33386.1"/>
    </source>
</evidence>
<evidence type="ECO:0000313" key="2">
    <source>
        <dbReference type="Proteomes" id="UP000323910"/>
    </source>
</evidence>
<protein>
    <submittedName>
        <fullName evidence="1">Uncharacterized protein</fullName>
    </submittedName>
</protein>
<keyword evidence="2" id="KW-1185">Reference proteome</keyword>
<dbReference type="EMBL" id="VTFR01000004">
    <property type="protein sequence ID" value="TYT33386.1"/>
    <property type="molecule type" value="Genomic_DNA"/>
</dbReference>
<dbReference type="Proteomes" id="UP000323910">
    <property type="component" value="Unassembled WGS sequence"/>
</dbReference>
<name>A0ABY3P2X2_9ENTR</name>
<sequence>MMTRISILFFLLVYLFVPGVSIAGSAGGLFLFIMPMESNLSEKNVIDSYFKKYYGVDNALSPTCDITYHNKTEHARPMVDVFYLKTPVNGINETLLRKSTENNKDKNKLRGILSKFRDDIVWNGFDAILFYNKINDVINFYSVSTIYKTMDIQKSSIAAADVLDDMKLGQAICKALAKLPTPAP</sequence>
<reference evidence="1 2" key="1">
    <citation type="submission" date="2019-08" db="EMBL/GenBank/DDBJ databases">
        <title>The draft genome of Lelliottia nimipressuralis strain CICC 24156.</title>
        <authorList>
            <person name="Wu W."/>
            <person name="Feng Y."/>
            <person name="Zong Z."/>
        </authorList>
    </citation>
    <scope>NUCLEOTIDE SEQUENCE [LARGE SCALE GENOMIC DNA]</scope>
    <source>
        <strain evidence="1 2">CICC 24156</strain>
    </source>
</reference>
<proteinExistence type="predicted"/>